<dbReference type="OrthoDB" id="2150604at2759"/>
<gene>
    <name evidence="2" type="ORF">CC85DRAFT_270879</name>
</gene>
<dbReference type="RefSeq" id="XP_018280998.1">
    <property type="nucleotide sequence ID" value="XM_018421208.1"/>
</dbReference>
<accession>A0A0J0XTY4</accession>
<dbReference type="STRING" id="879819.A0A0J0XTY4"/>
<dbReference type="PANTHER" id="PTHR28037">
    <property type="entry name" value="ALCOHOL O-ACETYLTRANSFERASE 1-RELATED"/>
    <property type="match status" value="1"/>
</dbReference>
<organism evidence="2 3">
    <name type="scientific">Cutaneotrichosporon oleaginosum</name>
    <dbReference type="NCBI Taxonomy" id="879819"/>
    <lineage>
        <taxon>Eukaryota</taxon>
        <taxon>Fungi</taxon>
        <taxon>Dikarya</taxon>
        <taxon>Basidiomycota</taxon>
        <taxon>Agaricomycotina</taxon>
        <taxon>Tremellomycetes</taxon>
        <taxon>Trichosporonales</taxon>
        <taxon>Trichosporonaceae</taxon>
        <taxon>Cutaneotrichosporon</taxon>
    </lineage>
</organism>
<protein>
    <recommendedName>
        <fullName evidence="4">CoA-dependent acyltransferase</fullName>
    </recommendedName>
</protein>
<dbReference type="AlphaFoldDB" id="A0A0J0XTY4"/>
<reference evidence="2 3" key="1">
    <citation type="submission" date="2015-03" db="EMBL/GenBank/DDBJ databases">
        <title>Genomics and transcriptomics of the oil-accumulating basidiomycete yeast T. oleaginosus allow insights into substrate utilization and the diverse evolutionary trajectories of mating systems in fungi.</title>
        <authorList>
            <consortium name="DOE Joint Genome Institute"/>
            <person name="Kourist R."/>
            <person name="Kracht O."/>
            <person name="Bracharz F."/>
            <person name="Lipzen A."/>
            <person name="Nolan M."/>
            <person name="Ohm R."/>
            <person name="Grigoriev I."/>
            <person name="Sun S."/>
            <person name="Heitman J."/>
            <person name="Bruck T."/>
            <person name="Nowrousian M."/>
        </authorList>
    </citation>
    <scope>NUCLEOTIDE SEQUENCE [LARGE SCALE GENOMIC DNA]</scope>
    <source>
        <strain evidence="2 3">IBC0246</strain>
    </source>
</reference>
<evidence type="ECO:0008006" key="4">
    <source>
        <dbReference type="Google" id="ProtNLM"/>
    </source>
</evidence>
<evidence type="ECO:0000313" key="3">
    <source>
        <dbReference type="Proteomes" id="UP000053611"/>
    </source>
</evidence>
<dbReference type="EMBL" id="KQ087186">
    <property type="protein sequence ID" value="KLT44507.1"/>
    <property type="molecule type" value="Genomic_DNA"/>
</dbReference>
<proteinExistence type="predicted"/>
<feature type="compositionally biased region" description="Basic and acidic residues" evidence="1">
    <location>
        <begin position="1"/>
        <end position="10"/>
    </location>
</feature>
<feature type="compositionally biased region" description="Low complexity" evidence="1">
    <location>
        <begin position="13"/>
        <end position="25"/>
    </location>
</feature>
<name>A0A0J0XTY4_9TREE</name>
<dbReference type="GeneID" id="28981811"/>
<feature type="region of interest" description="Disordered" evidence="1">
    <location>
        <begin position="1"/>
        <end position="26"/>
    </location>
</feature>
<sequence>MSIRHSRSEHFVPSMPSSPSTYSGSYEKHSFNLARTDSAQRSGSGRSSLSLPPVPFQLTSHERLLLARQNLGSPHAIVHAVRYPLAELPTRGFLEVRVSDLQFRLPRLNVCVAGPTSPQPRFENGAPWAAKEIVQEGVFAPNPHNDLDTEMATVLQTQEESFASQDFDHAPMFRVTLLTSPDCEYGYFVACFNHVMVDGRGALRLVHLLTAHGVNLPIEAFEKPARLDDTLDLKPDARYLAPIVFREIIVPKLPKPLQKKWKAKDPWPGERIGSHPTDAPASLSFVRVSLEVVEGCKRAAKARGVRTFHPVLKMAYMAALWRVFGPGSTSTGNSLRLVALSSRDERRTRSGHSAITGCYITNPEYYTKVSGEQKFWSVTRTLANWMCDRGVFTGRYNNGLLYEIPDGLTPMDPNYDPAQPTGWEQYVAGRAAAAAPFRNSIGLHNLGMATLPQGAEDHAWSQTASPYAPVWNINILSHEGGLRLSAVYRDGSAVTKAQTDALLHILQVVLERIAFDESDTTIERLTA</sequence>
<dbReference type="PANTHER" id="PTHR28037:SF1">
    <property type="entry name" value="ALCOHOL O-ACETYLTRANSFERASE 1-RELATED"/>
    <property type="match status" value="1"/>
</dbReference>
<dbReference type="Proteomes" id="UP000053611">
    <property type="component" value="Unassembled WGS sequence"/>
</dbReference>
<evidence type="ECO:0000313" key="2">
    <source>
        <dbReference type="EMBL" id="KLT44507.1"/>
    </source>
</evidence>
<keyword evidence="3" id="KW-1185">Reference proteome</keyword>
<evidence type="ECO:0000256" key="1">
    <source>
        <dbReference type="SAM" id="MobiDB-lite"/>
    </source>
</evidence>
<dbReference type="InterPro" id="IPR052058">
    <property type="entry name" value="Alcohol_O-acetyltransferase"/>
</dbReference>